<reference evidence="1 2" key="1">
    <citation type="journal article" date="2024" name="G3 (Bethesda)">
        <title>Genome assembly of Hibiscus sabdariffa L. provides insights into metabolisms of medicinal natural products.</title>
        <authorList>
            <person name="Kim T."/>
        </authorList>
    </citation>
    <scope>NUCLEOTIDE SEQUENCE [LARGE SCALE GENOMIC DNA]</scope>
    <source>
        <strain evidence="1">TK-2024</strain>
        <tissue evidence="1">Old leaves</tissue>
    </source>
</reference>
<dbReference type="EMBL" id="JBBPBN010000077">
    <property type="protein sequence ID" value="KAK8984526.1"/>
    <property type="molecule type" value="Genomic_DNA"/>
</dbReference>
<dbReference type="Proteomes" id="UP001396334">
    <property type="component" value="Unassembled WGS sequence"/>
</dbReference>
<evidence type="ECO:0000313" key="1">
    <source>
        <dbReference type="EMBL" id="KAK8984526.1"/>
    </source>
</evidence>
<sequence length="149" mass="17165">MRASSFSHFILSTQWKKKISLHVFVEGRLSYALPGRTIVLDEAFLGSESRVLKEEKSPNQRFDSLRLRQYLQEEAEKNQFHRVERQRNAIDAEAKSYGGRKTMQKTRTDSQSIKHALMEAYGLSAMKLERRALTETSRISPGGPDPQHE</sequence>
<evidence type="ECO:0000313" key="2">
    <source>
        <dbReference type="Proteomes" id="UP001396334"/>
    </source>
</evidence>
<proteinExistence type="predicted"/>
<name>A0ABR2P8E3_9ROSI</name>
<comment type="caution">
    <text evidence="1">The sequence shown here is derived from an EMBL/GenBank/DDBJ whole genome shotgun (WGS) entry which is preliminary data.</text>
</comment>
<gene>
    <name evidence="1" type="ORF">V6N11_047747</name>
</gene>
<accession>A0ABR2P8E3</accession>
<keyword evidence="2" id="KW-1185">Reference proteome</keyword>
<organism evidence="1 2">
    <name type="scientific">Hibiscus sabdariffa</name>
    <name type="common">roselle</name>
    <dbReference type="NCBI Taxonomy" id="183260"/>
    <lineage>
        <taxon>Eukaryota</taxon>
        <taxon>Viridiplantae</taxon>
        <taxon>Streptophyta</taxon>
        <taxon>Embryophyta</taxon>
        <taxon>Tracheophyta</taxon>
        <taxon>Spermatophyta</taxon>
        <taxon>Magnoliopsida</taxon>
        <taxon>eudicotyledons</taxon>
        <taxon>Gunneridae</taxon>
        <taxon>Pentapetalae</taxon>
        <taxon>rosids</taxon>
        <taxon>malvids</taxon>
        <taxon>Malvales</taxon>
        <taxon>Malvaceae</taxon>
        <taxon>Malvoideae</taxon>
        <taxon>Hibiscus</taxon>
    </lineage>
</organism>
<protein>
    <submittedName>
        <fullName evidence="1">Uncharacterized protein</fullName>
    </submittedName>
</protein>